<proteinExistence type="predicted"/>
<accession>A0A0R3LM39</accession>
<gene>
    <name evidence="1" type="ORF">CQ12_16705</name>
</gene>
<dbReference type="Proteomes" id="UP000050863">
    <property type="component" value="Unassembled WGS sequence"/>
</dbReference>
<name>A0A0R3LM39_9BRAD</name>
<sequence>MKHKDQEDYGEMAQLCSTAKLQKLFVESIAALLDCRGQFVSCFESVQSDATCDSSPFENSSH</sequence>
<comment type="caution">
    <text evidence="1">The sequence shown here is derived from an EMBL/GenBank/DDBJ whole genome shotgun (WGS) entry which is preliminary data.</text>
</comment>
<dbReference type="EMBL" id="LLXZ01000113">
    <property type="protein sequence ID" value="KRR06467.1"/>
    <property type="molecule type" value="Genomic_DNA"/>
</dbReference>
<evidence type="ECO:0000313" key="2">
    <source>
        <dbReference type="Proteomes" id="UP000050863"/>
    </source>
</evidence>
<protein>
    <submittedName>
        <fullName evidence="1">Uncharacterized protein</fullName>
    </submittedName>
</protein>
<reference evidence="1 2" key="1">
    <citation type="submission" date="2014-03" db="EMBL/GenBank/DDBJ databases">
        <title>Bradyrhizobium valentinum sp. nov., isolated from effective nodules of Lupinus mariae-josephae, a lupine endemic of basic-lime soils in Eastern Spain.</title>
        <authorList>
            <person name="Duran D."/>
            <person name="Rey L."/>
            <person name="Navarro A."/>
            <person name="Busquets A."/>
            <person name="Imperial J."/>
            <person name="Ruiz-Argueso T."/>
        </authorList>
    </citation>
    <scope>NUCLEOTIDE SEQUENCE [LARGE SCALE GENOMIC DNA]</scope>
    <source>
        <strain evidence="1 2">PAC68</strain>
    </source>
</reference>
<dbReference type="AlphaFoldDB" id="A0A0R3LM39"/>
<keyword evidence="2" id="KW-1185">Reference proteome</keyword>
<organism evidence="1 2">
    <name type="scientific">Bradyrhizobium jicamae</name>
    <dbReference type="NCBI Taxonomy" id="280332"/>
    <lineage>
        <taxon>Bacteria</taxon>
        <taxon>Pseudomonadati</taxon>
        <taxon>Pseudomonadota</taxon>
        <taxon>Alphaproteobacteria</taxon>
        <taxon>Hyphomicrobiales</taxon>
        <taxon>Nitrobacteraceae</taxon>
        <taxon>Bradyrhizobium</taxon>
    </lineage>
</organism>
<evidence type="ECO:0000313" key="1">
    <source>
        <dbReference type="EMBL" id="KRR06467.1"/>
    </source>
</evidence>